<dbReference type="GO" id="GO:0016887">
    <property type="term" value="F:ATP hydrolysis activity"/>
    <property type="evidence" value="ECO:0007669"/>
    <property type="project" value="InterPro"/>
</dbReference>
<dbReference type="InterPro" id="IPR015855">
    <property type="entry name" value="ABC_transpr_MalK-like"/>
</dbReference>
<dbReference type="PANTHER" id="PTHR43875">
    <property type="entry name" value="MALTODEXTRIN IMPORT ATP-BINDING PROTEIN MSMX"/>
    <property type="match status" value="1"/>
</dbReference>
<dbReference type="GO" id="GO:0008643">
    <property type="term" value="P:carbohydrate transport"/>
    <property type="evidence" value="ECO:0007669"/>
    <property type="project" value="InterPro"/>
</dbReference>
<dbReference type="InterPro" id="IPR003593">
    <property type="entry name" value="AAA+_ATPase"/>
</dbReference>
<feature type="domain" description="ABC transmembrane type-1" evidence="10">
    <location>
        <begin position="43"/>
        <end position="254"/>
    </location>
</feature>
<evidence type="ECO:0000256" key="3">
    <source>
        <dbReference type="ARBA" id="ARBA00022692"/>
    </source>
</evidence>
<feature type="transmembrane region" description="Helical" evidence="8">
    <location>
        <begin position="233"/>
        <end position="254"/>
    </location>
</feature>
<dbReference type="PROSITE" id="PS50893">
    <property type="entry name" value="ABC_TRANSPORTER_2"/>
    <property type="match status" value="1"/>
</dbReference>
<evidence type="ECO:0000256" key="6">
    <source>
        <dbReference type="ARBA" id="ARBA00022989"/>
    </source>
</evidence>
<feature type="transmembrane region" description="Helical" evidence="8">
    <location>
        <begin position="47"/>
        <end position="71"/>
    </location>
</feature>
<dbReference type="GO" id="GO:0005524">
    <property type="term" value="F:ATP binding"/>
    <property type="evidence" value="ECO:0007669"/>
    <property type="project" value="UniProtKB-KW"/>
</dbReference>
<evidence type="ECO:0000256" key="5">
    <source>
        <dbReference type="ARBA" id="ARBA00022840"/>
    </source>
</evidence>
<dbReference type="InterPro" id="IPR035906">
    <property type="entry name" value="MetI-like_sf"/>
</dbReference>
<dbReference type="WBParaSite" id="EEL_0000103201-mRNA-1">
    <property type="protein sequence ID" value="EEL_0000103201-mRNA-1"/>
    <property type="gene ID" value="EEL_0000103201"/>
</dbReference>
<dbReference type="InterPro" id="IPR003439">
    <property type="entry name" value="ABC_transporter-like_ATP-bd"/>
</dbReference>
<dbReference type="GO" id="GO:0140359">
    <property type="term" value="F:ABC-type transporter activity"/>
    <property type="evidence" value="ECO:0007669"/>
    <property type="project" value="InterPro"/>
</dbReference>
<evidence type="ECO:0000259" key="10">
    <source>
        <dbReference type="PROSITE" id="PS50928"/>
    </source>
</evidence>
<dbReference type="PANTHER" id="PTHR43875:SF1">
    <property type="entry name" value="OSMOPROTECTIVE COMPOUNDS UPTAKE ATP-BINDING PROTEIN GGTA"/>
    <property type="match status" value="1"/>
</dbReference>
<feature type="transmembrane region" description="Helical" evidence="8">
    <location>
        <begin position="78"/>
        <end position="96"/>
    </location>
</feature>
<dbReference type="InterPro" id="IPR008995">
    <property type="entry name" value="Mo/tungstate-bd_C_term_dom"/>
</dbReference>
<dbReference type="FunFam" id="3.40.50.300:FF:000042">
    <property type="entry name" value="Maltose/maltodextrin ABC transporter, ATP-binding protein"/>
    <property type="match status" value="1"/>
</dbReference>
<dbReference type="STRING" id="1147741.A0A0R3RHT7"/>
<dbReference type="CDD" id="cd03301">
    <property type="entry name" value="ABC_MalK_N"/>
    <property type="match status" value="1"/>
</dbReference>
<feature type="domain" description="ABC transporter" evidence="9">
    <location>
        <begin position="243"/>
        <end position="476"/>
    </location>
</feature>
<dbReference type="Gene3D" id="2.40.50.100">
    <property type="match status" value="1"/>
</dbReference>
<evidence type="ECO:0000256" key="2">
    <source>
        <dbReference type="ARBA" id="ARBA00022448"/>
    </source>
</evidence>
<dbReference type="CDD" id="cd06261">
    <property type="entry name" value="TM_PBP2"/>
    <property type="match status" value="1"/>
</dbReference>
<keyword evidence="6 8" id="KW-1133">Transmembrane helix</keyword>
<dbReference type="NCBIfam" id="NF008653">
    <property type="entry name" value="PRK11650.1"/>
    <property type="match status" value="1"/>
</dbReference>
<reference evidence="12" key="1">
    <citation type="submission" date="2017-02" db="UniProtKB">
        <authorList>
            <consortium name="WormBaseParasite"/>
        </authorList>
    </citation>
    <scope>IDENTIFICATION</scope>
</reference>
<dbReference type="InterPro" id="IPR017871">
    <property type="entry name" value="ABC_transporter-like_CS"/>
</dbReference>
<accession>A0A0R3RHT7</accession>
<evidence type="ECO:0000313" key="11">
    <source>
        <dbReference type="Proteomes" id="UP000050640"/>
    </source>
</evidence>
<sequence>MIFTASTQSLQEVTAVPFNMTPGGDFLKNVHAAWDRANLGPALFNSLITSLLVMAGKIALAALSAFAIVYFKSPLRHVFFWMVFLTLMLPLEVRVIPTYNIASDVFQPVRWIVQTITGIELSLQWNLLNSYSGLVLPLIATATGTFLYRQFYMTLPDELAEAAKMDGARPLRFFIDILLPLSRTNMLALATIMFVYAWNQYLWPKLMTTDASYQTAMVAMRALVPSVNALPEWNVSMAGALIIMLPPLVVVAVLQRCTQILHGVDLNFKSGEFVVILGPSGCGKSTLLRMIAGLEEITSGEISIDGKVVNNLEPRDRGCSMVFQNYALYPHMNVAANIGYALKVAGVPRAERDRRIAETAKIVGLEELLDRKPAQLSGGQRQRVAMGRAIIREPKVFLFDEPLSNLDAKLRVQMRVEIRRLHKRLSATSVFVTHDQVEAMTLADKLIVMNKGHVEQVGTPLEIYHRPRTRFVGTFIGSPAMNFFDTTIAAGGDHVLLDGIAQAIDPVLGGQNAGTAVSVGIRPEHCRLVPAGTVNSVPANVDFIEELGSGRIVHVEIDGLSFAVSVEEDQFFEQGAVAGLQLPSEHIHLFSQETGLRLDDAPAATRQPAPKTVAA</sequence>
<dbReference type="Pfam" id="PF00528">
    <property type="entry name" value="BPD_transp_1"/>
    <property type="match status" value="1"/>
</dbReference>
<dbReference type="InterPro" id="IPR012340">
    <property type="entry name" value="NA-bd_OB-fold"/>
</dbReference>
<proteinExistence type="predicted"/>
<dbReference type="Pfam" id="PF00005">
    <property type="entry name" value="ABC_tran"/>
    <property type="match status" value="1"/>
</dbReference>
<dbReference type="InterPro" id="IPR027417">
    <property type="entry name" value="P-loop_NTPase"/>
</dbReference>
<dbReference type="InterPro" id="IPR000515">
    <property type="entry name" value="MetI-like"/>
</dbReference>
<evidence type="ECO:0000256" key="4">
    <source>
        <dbReference type="ARBA" id="ARBA00022741"/>
    </source>
</evidence>
<evidence type="ECO:0000256" key="1">
    <source>
        <dbReference type="ARBA" id="ARBA00004141"/>
    </source>
</evidence>
<dbReference type="AlphaFoldDB" id="A0A0R3RHT7"/>
<keyword evidence="3 8" id="KW-0812">Transmembrane</keyword>
<organism evidence="11 12">
    <name type="scientific">Elaeophora elaphi</name>
    <dbReference type="NCBI Taxonomy" id="1147741"/>
    <lineage>
        <taxon>Eukaryota</taxon>
        <taxon>Metazoa</taxon>
        <taxon>Ecdysozoa</taxon>
        <taxon>Nematoda</taxon>
        <taxon>Chromadorea</taxon>
        <taxon>Rhabditida</taxon>
        <taxon>Spirurina</taxon>
        <taxon>Spiruromorpha</taxon>
        <taxon>Filarioidea</taxon>
        <taxon>Onchocercidae</taxon>
        <taxon>Elaeophora</taxon>
    </lineage>
</organism>
<dbReference type="InterPro" id="IPR047641">
    <property type="entry name" value="ABC_transpr_MalK/UgpC-like"/>
</dbReference>
<dbReference type="SUPFAM" id="SSF50331">
    <property type="entry name" value="MOP-like"/>
    <property type="match status" value="1"/>
</dbReference>
<dbReference type="Proteomes" id="UP000050640">
    <property type="component" value="Unplaced"/>
</dbReference>
<keyword evidence="5" id="KW-0067">ATP-binding</keyword>
<evidence type="ECO:0000256" key="7">
    <source>
        <dbReference type="ARBA" id="ARBA00023136"/>
    </source>
</evidence>
<dbReference type="GO" id="GO:0043190">
    <property type="term" value="C:ATP-binding cassette (ABC) transporter complex"/>
    <property type="evidence" value="ECO:0007669"/>
    <property type="project" value="InterPro"/>
</dbReference>
<dbReference type="Gene3D" id="1.10.3720.10">
    <property type="entry name" value="MetI-like"/>
    <property type="match status" value="1"/>
</dbReference>
<evidence type="ECO:0000256" key="8">
    <source>
        <dbReference type="SAM" id="Phobius"/>
    </source>
</evidence>
<feature type="transmembrane region" description="Helical" evidence="8">
    <location>
        <begin position="173"/>
        <end position="198"/>
    </location>
</feature>
<dbReference type="Gene3D" id="3.40.50.300">
    <property type="entry name" value="P-loop containing nucleotide triphosphate hydrolases"/>
    <property type="match status" value="1"/>
</dbReference>
<dbReference type="Gene3D" id="2.40.50.140">
    <property type="entry name" value="Nucleic acid-binding proteins"/>
    <property type="match status" value="1"/>
</dbReference>
<protein>
    <submittedName>
        <fullName evidence="12">Sn-glycerol-3-phosphate import ATP-binding protein UgpC</fullName>
    </submittedName>
</protein>
<dbReference type="PROSITE" id="PS00211">
    <property type="entry name" value="ABC_TRANSPORTER_1"/>
    <property type="match status" value="1"/>
</dbReference>
<keyword evidence="4" id="KW-0547">Nucleotide-binding</keyword>
<dbReference type="Pfam" id="PF08402">
    <property type="entry name" value="TOBE_2"/>
    <property type="match status" value="1"/>
</dbReference>
<feature type="transmembrane region" description="Helical" evidence="8">
    <location>
        <begin position="131"/>
        <end position="152"/>
    </location>
</feature>
<dbReference type="InterPro" id="IPR013611">
    <property type="entry name" value="Transp-assoc_OB_typ2"/>
</dbReference>
<comment type="subcellular location">
    <subcellularLocation>
        <location evidence="1">Membrane</location>
        <topology evidence="1">Multi-pass membrane protein</topology>
    </subcellularLocation>
</comment>
<keyword evidence="2" id="KW-0813">Transport</keyword>
<evidence type="ECO:0000259" key="9">
    <source>
        <dbReference type="PROSITE" id="PS50893"/>
    </source>
</evidence>
<name>A0A0R3RHT7_9BILA</name>
<dbReference type="SMART" id="SM00382">
    <property type="entry name" value="AAA"/>
    <property type="match status" value="1"/>
</dbReference>
<evidence type="ECO:0000313" key="12">
    <source>
        <dbReference type="WBParaSite" id="EEL_0000103201-mRNA-1"/>
    </source>
</evidence>
<dbReference type="SUPFAM" id="SSF52540">
    <property type="entry name" value="P-loop containing nucleoside triphosphate hydrolases"/>
    <property type="match status" value="1"/>
</dbReference>
<dbReference type="SUPFAM" id="SSF161098">
    <property type="entry name" value="MetI-like"/>
    <property type="match status" value="1"/>
</dbReference>
<keyword evidence="11" id="KW-1185">Reference proteome</keyword>
<keyword evidence="7 8" id="KW-0472">Membrane</keyword>
<dbReference type="PROSITE" id="PS50928">
    <property type="entry name" value="ABC_TM1"/>
    <property type="match status" value="1"/>
</dbReference>